<evidence type="ECO:0000313" key="11">
    <source>
        <dbReference type="Proteomes" id="UP000468735"/>
    </source>
</evidence>
<evidence type="ECO:0000256" key="1">
    <source>
        <dbReference type="ARBA" id="ARBA00007913"/>
    </source>
</evidence>
<keyword evidence="3" id="KW-0378">Hydrolase</keyword>
<evidence type="ECO:0000259" key="7">
    <source>
        <dbReference type="Pfam" id="PF00656"/>
    </source>
</evidence>
<keyword evidence="2" id="KW-0547">Nucleotide-binding</keyword>
<dbReference type="PANTHER" id="PTHR43788:SF8">
    <property type="entry name" value="DNA-BINDING PROTEIN SMUBP-2"/>
    <property type="match status" value="1"/>
</dbReference>
<keyword evidence="11" id="KW-1185">Reference proteome</keyword>
<evidence type="ECO:0000259" key="8">
    <source>
        <dbReference type="Pfam" id="PF13086"/>
    </source>
</evidence>
<dbReference type="AlphaFoldDB" id="A0A6H9YM72"/>
<evidence type="ECO:0000256" key="4">
    <source>
        <dbReference type="ARBA" id="ARBA00022806"/>
    </source>
</evidence>
<feature type="domain" description="Peptidase C14 caspase" evidence="7">
    <location>
        <begin position="6"/>
        <end position="243"/>
    </location>
</feature>
<evidence type="ECO:0000256" key="3">
    <source>
        <dbReference type="ARBA" id="ARBA00022801"/>
    </source>
</evidence>
<dbReference type="GO" id="GO:0006508">
    <property type="term" value="P:proteolysis"/>
    <property type="evidence" value="ECO:0007669"/>
    <property type="project" value="InterPro"/>
</dbReference>
<comment type="caution">
    <text evidence="10">The sequence shown here is derived from an EMBL/GenBank/DDBJ whole genome shotgun (WGS) entry which is preliminary data.</text>
</comment>
<dbReference type="SUPFAM" id="SSF52540">
    <property type="entry name" value="P-loop containing nucleoside triphosphate hydrolases"/>
    <property type="match status" value="1"/>
</dbReference>
<dbReference type="InterPro" id="IPR047187">
    <property type="entry name" value="SF1_C_Upf1"/>
</dbReference>
<evidence type="ECO:0000256" key="6">
    <source>
        <dbReference type="SAM" id="MobiDB-lite"/>
    </source>
</evidence>
<sequence length="1245" mass="134808">MSRTIRRKALLIGIENYEDARFAPLPSVRADVWHMQQILEHRNIGAFMSVRSVCDLTADDMRYEISEFLDDCGEDELALLYASGHGTRLVQAGGEFHFVAKDTDSERVADTGVSAGFVNELLEQCAAPQKVVLIDTCRSGGFAVGLRTADRTRSGSAKSGEESPLTSRGVYVLSSSRAGENSYAGLDTPEGAEPSAFTAELVEALRTGKVGRDGTGEVSVADLFDYVNRRMRANGARQIPVKSALGVDDRIVIATCPQGAAPQLAPLSRRPAVQRQGPGPSEPLKAPSGRVTWPDLLGYYRGCVMSDVAEPPLMSVTDHDSYVCLTGAERLLSGDLDDDHCVPAPPQATDLVQAAVAEEAELWAGYPVVVTHPPSGTGRPGTPRFAPLLVRAVEPVHVGDEIRLRPYGPVLPHPQLAKERLGDEDAAELAATYQPTWHAGQLDRMAVDVRHLLMDEYELPFVQEPRPDQLAERIDVDTPGDGARNAAVLISVPRKISATAKLLKDLEDIDRKQDRIKITALAALSPDPGERPEPPPERQPHDVRLVTPLPCNEAQAAVMVSAMTRRLTVATGPPGTGKSQLVANLVATAQASGETVLVASTNNQAVDEVCGRAHGLVEGSLVRTGSAQNRESEAATLDLLAKLGPPQHNVETARAQLTMAADVLKGTRLNLGAIASTEARLRHAGAAREEHAGALGLPVSDLHERLGSQGPLDVLARKAERAASARFLGEWRRRRFLGRLGIAVPGSGTAEGCLTVARFLHAETVWQSDQALAAGHPDDGSLLAELDAAEQGVRTASTALLDSSVRTSVRRGRTLINELLRARRSGSSDWRAVKQVLTAVRGWAVTSLSARRFPPEPALFDLVIIDEASQCAIPHVIPLLFRARRALIIGDVMQLPHIATVSAEREAMIRRQAGLRSDWLEKTRLGFRRYSAFHAAERSAAGSFLLDEHFRCHPDIAMFTNQQFYQGRLNVLTDIRNRPSLPGKQAIIWSDVPGRATRPASGSSWVNNDELRKVLDSVRYLLAGLPPDATIGVVTPFKAQADAVRDRVGHDNERVRVGTVHTFQGGERDVMIFSLVAGDGMRAGSIRWVEQQLNLWNVAITRARSHLIMVGDATLWHGRGGIAADLLQAANAADKLGGMPETTDGRQELSDRLFKALSSRNPDSTVELGGTVNGHRLDALVRRPQHNTAILLDPGPPQDGAADRHLRLMLRRRDLLNGTDAAQTAERLPAWRLYEGLSRGRPAHL</sequence>
<dbReference type="SUPFAM" id="SSF52129">
    <property type="entry name" value="Caspase-like"/>
    <property type="match status" value="1"/>
</dbReference>
<evidence type="ECO:0000313" key="10">
    <source>
        <dbReference type="EMBL" id="KAB2339666.1"/>
    </source>
</evidence>
<dbReference type="GO" id="GO:0043139">
    <property type="term" value="F:5'-3' DNA helicase activity"/>
    <property type="evidence" value="ECO:0007669"/>
    <property type="project" value="TreeGrafter"/>
</dbReference>
<keyword evidence="5" id="KW-0067">ATP-binding</keyword>
<evidence type="ECO:0000256" key="5">
    <source>
        <dbReference type="ARBA" id="ARBA00022840"/>
    </source>
</evidence>
<evidence type="ECO:0000256" key="2">
    <source>
        <dbReference type="ARBA" id="ARBA00022741"/>
    </source>
</evidence>
<name>A0A6H9YM72_9ACTN</name>
<dbReference type="InterPro" id="IPR011600">
    <property type="entry name" value="Pept_C14_caspase"/>
</dbReference>
<comment type="similarity">
    <text evidence="1">Belongs to the DNA2/NAM7 helicase family.</text>
</comment>
<keyword evidence="4" id="KW-0347">Helicase</keyword>
<dbReference type="NCBIfam" id="NF047832">
    <property type="entry name" value="caspase_w_EACC1"/>
    <property type="match status" value="1"/>
</dbReference>
<evidence type="ECO:0000259" key="9">
    <source>
        <dbReference type="Pfam" id="PF13087"/>
    </source>
</evidence>
<dbReference type="InterPro" id="IPR027417">
    <property type="entry name" value="P-loop_NTPase"/>
</dbReference>
<feature type="domain" description="DNA2/NAM7 helicase helicase" evidence="8">
    <location>
        <begin position="551"/>
        <end position="636"/>
    </location>
</feature>
<protein>
    <submittedName>
        <fullName evidence="10">AAA family ATPase</fullName>
    </submittedName>
</protein>
<dbReference type="Gene3D" id="3.40.50.1460">
    <property type="match status" value="1"/>
</dbReference>
<dbReference type="InterPro" id="IPR041677">
    <property type="entry name" value="DNA2/NAM7_AAA_11"/>
</dbReference>
<organism evidence="10 11">
    <name type="scientific">Actinomadura rudentiformis</name>
    <dbReference type="NCBI Taxonomy" id="359158"/>
    <lineage>
        <taxon>Bacteria</taxon>
        <taxon>Bacillati</taxon>
        <taxon>Actinomycetota</taxon>
        <taxon>Actinomycetes</taxon>
        <taxon>Streptosporangiales</taxon>
        <taxon>Thermomonosporaceae</taxon>
        <taxon>Actinomadura</taxon>
    </lineage>
</organism>
<dbReference type="Proteomes" id="UP000468735">
    <property type="component" value="Unassembled WGS sequence"/>
</dbReference>
<dbReference type="GO" id="GO:0005524">
    <property type="term" value="F:ATP binding"/>
    <property type="evidence" value="ECO:0007669"/>
    <property type="project" value="UniProtKB-KW"/>
</dbReference>
<dbReference type="RefSeq" id="WP_151570710.1">
    <property type="nucleotide sequence ID" value="NZ_WBMT01000034.1"/>
</dbReference>
<dbReference type="Pfam" id="PF13086">
    <property type="entry name" value="AAA_11"/>
    <property type="match status" value="2"/>
</dbReference>
<dbReference type="PANTHER" id="PTHR43788">
    <property type="entry name" value="DNA2/NAM7 HELICASE FAMILY MEMBER"/>
    <property type="match status" value="1"/>
</dbReference>
<feature type="domain" description="DNA2/NAM7 helicase-like C-terminal" evidence="9">
    <location>
        <begin position="931"/>
        <end position="1113"/>
    </location>
</feature>
<accession>A0A6H9YM72</accession>
<dbReference type="OrthoDB" id="3197455at2"/>
<proteinExistence type="inferred from homology"/>
<dbReference type="EMBL" id="WBMT01000034">
    <property type="protein sequence ID" value="KAB2339666.1"/>
    <property type="molecule type" value="Genomic_DNA"/>
</dbReference>
<dbReference type="Pfam" id="PF00656">
    <property type="entry name" value="Peptidase_C14"/>
    <property type="match status" value="1"/>
</dbReference>
<dbReference type="Gene3D" id="3.40.50.300">
    <property type="entry name" value="P-loop containing nucleotide triphosphate hydrolases"/>
    <property type="match status" value="3"/>
</dbReference>
<dbReference type="CDD" id="cd18808">
    <property type="entry name" value="SF1_C_Upf1"/>
    <property type="match status" value="1"/>
</dbReference>
<gene>
    <name evidence="10" type="ORF">F8566_47515</name>
</gene>
<dbReference type="InterPro" id="IPR041679">
    <property type="entry name" value="DNA2/NAM7-like_C"/>
</dbReference>
<reference evidence="10 11" key="1">
    <citation type="submission" date="2019-09" db="EMBL/GenBank/DDBJ databases">
        <title>Actinomadura physcomitrii sp. nov., a novel actinomycete isolated from moss [Physcomitrium sphaericum (Ludw) Fuernr].</title>
        <authorList>
            <person name="Zhuang X."/>
            <person name="Liu C."/>
        </authorList>
    </citation>
    <scope>NUCLEOTIDE SEQUENCE [LARGE SCALE GENOMIC DNA]</scope>
    <source>
        <strain evidence="10 11">HMC1</strain>
    </source>
</reference>
<feature type="domain" description="DNA2/NAM7 helicase helicase" evidence="8">
    <location>
        <begin position="859"/>
        <end position="896"/>
    </location>
</feature>
<dbReference type="InterPro" id="IPR050534">
    <property type="entry name" value="Coronavir_polyprotein_1ab"/>
</dbReference>
<dbReference type="InterPro" id="IPR029030">
    <property type="entry name" value="Caspase-like_dom_sf"/>
</dbReference>
<dbReference type="Pfam" id="PF13087">
    <property type="entry name" value="AAA_12"/>
    <property type="match status" value="1"/>
</dbReference>
<dbReference type="GO" id="GO:0004197">
    <property type="term" value="F:cysteine-type endopeptidase activity"/>
    <property type="evidence" value="ECO:0007669"/>
    <property type="project" value="InterPro"/>
</dbReference>
<feature type="region of interest" description="Disordered" evidence="6">
    <location>
        <begin position="268"/>
        <end position="288"/>
    </location>
</feature>